<dbReference type="Pfam" id="PF02163">
    <property type="entry name" value="Peptidase_M50"/>
    <property type="match status" value="1"/>
</dbReference>
<evidence type="ECO:0000256" key="7">
    <source>
        <dbReference type="ARBA" id="ARBA00022833"/>
    </source>
</evidence>
<dbReference type="CDD" id="cd06163">
    <property type="entry name" value="S2P-M50_PDZ_RseP-like"/>
    <property type="match status" value="1"/>
</dbReference>
<evidence type="ECO:0000259" key="12">
    <source>
        <dbReference type="SMART" id="SM00228"/>
    </source>
</evidence>
<evidence type="ECO:0000256" key="11">
    <source>
        <dbReference type="RuleBase" id="RU362031"/>
    </source>
</evidence>
<dbReference type="Gene3D" id="2.30.42.10">
    <property type="match status" value="1"/>
</dbReference>
<dbReference type="InterPro" id="IPR004387">
    <property type="entry name" value="Pept_M50_Zn"/>
</dbReference>
<dbReference type="GO" id="GO:0046872">
    <property type="term" value="F:metal ion binding"/>
    <property type="evidence" value="ECO:0007669"/>
    <property type="project" value="UniProtKB-KW"/>
</dbReference>
<evidence type="ECO:0000256" key="10">
    <source>
        <dbReference type="ARBA" id="ARBA00023136"/>
    </source>
</evidence>
<accession>A6TRL5</accession>
<dbReference type="EMBL" id="CP000724">
    <property type="protein sequence ID" value="ABR48833.1"/>
    <property type="molecule type" value="Genomic_DNA"/>
</dbReference>
<keyword evidence="7 11" id="KW-0862">Zinc</keyword>
<dbReference type="PANTHER" id="PTHR42837:SF2">
    <property type="entry name" value="MEMBRANE METALLOPROTEASE ARASP2, CHLOROPLASTIC-RELATED"/>
    <property type="match status" value="1"/>
</dbReference>
<evidence type="ECO:0000313" key="13">
    <source>
        <dbReference type="EMBL" id="ABR48833.1"/>
    </source>
</evidence>
<feature type="domain" description="PDZ" evidence="12">
    <location>
        <begin position="115"/>
        <end position="187"/>
    </location>
</feature>
<dbReference type="CDD" id="cd23081">
    <property type="entry name" value="cpPDZ_EcRseP-like"/>
    <property type="match status" value="1"/>
</dbReference>
<proteinExistence type="inferred from homology"/>
<keyword evidence="14" id="KW-1185">Reference proteome</keyword>
<keyword evidence="6 11" id="KW-0378">Hydrolase</keyword>
<dbReference type="GO" id="GO:0004222">
    <property type="term" value="F:metalloendopeptidase activity"/>
    <property type="evidence" value="ECO:0007669"/>
    <property type="project" value="InterPro"/>
</dbReference>
<dbReference type="AlphaFoldDB" id="A6TRL5"/>
<evidence type="ECO:0000256" key="1">
    <source>
        <dbReference type="ARBA" id="ARBA00001947"/>
    </source>
</evidence>
<dbReference type="NCBIfam" id="TIGR00054">
    <property type="entry name" value="RIP metalloprotease RseP"/>
    <property type="match status" value="1"/>
</dbReference>
<dbReference type="STRING" id="293826.Amet_2681"/>
<dbReference type="HOGENOM" id="CLU_025778_1_3_9"/>
<evidence type="ECO:0000256" key="4">
    <source>
        <dbReference type="ARBA" id="ARBA00022670"/>
    </source>
</evidence>
<evidence type="ECO:0000256" key="9">
    <source>
        <dbReference type="ARBA" id="ARBA00023049"/>
    </source>
</evidence>
<comment type="similarity">
    <text evidence="3 11">Belongs to the peptidase M50B family.</text>
</comment>
<dbReference type="InterPro" id="IPR001478">
    <property type="entry name" value="PDZ"/>
</dbReference>
<dbReference type="PANTHER" id="PTHR42837">
    <property type="entry name" value="REGULATOR OF SIGMA-E PROTEASE RSEP"/>
    <property type="match status" value="1"/>
</dbReference>
<keyword evidence="8 11" id="KW-1133">Transmembrane helix</keyword>
<keyword evidence="11" id="KW-0479">Metal-binding</keyword>
<evidence type="ECO:0000256" key="3">
    <source>
        <dbReference type="ARBA" id="ARBA00007931"/>
    </source>
</evidence>
<evidence type="ECO:0000256" key="5">
    <source>
        <dbReference type="ARBA" id="ARBA00022692"/>
    </source>
</evidence>
<dbReference type="eggNOG" id="COG0750">
    <property type="taxonomic scope" value="Bacteria"/>
</dbReference>
<keyword evidence="4 13" id="KW-0645">Protease</keyword>
<keyword evidence="5 11" id="KW-0812">Transmembrane</keyword>
<dbReference type="SMART" id="SM00228">
    <property type="entry name" value="PDZ"/>
    <property type="match status" value="1"/>
</dbReference>
<dbReference type="GO" id="GO:0006508">
    <property type="term" value="P:proteolysis"/>
    <property type="evidence" value="ECO:0007669"/>
    <property type="project" value="UniProtKB-KW"/>
</dbReference>
<evidence type="ECO:0000256" key="8">
    <source>
        <dbReference type="ARBA" id="ARBA00022989"/>
    </source>
</evidence>
<comment type="cofactor">
    <cofactor evidence="1 11">
        <name>Zn(2+)</name>
        <dbReference type="ChEBI" id="CHEBI:29105"/>
    </cofactor>
</comment>
<keyword evidence="10 11" id="KW-0472">Membrane</keyword>
<name>A6TRL5_ALKMQ</name>
<dbReference type="Pfam" id="PF17820">
    <property type="entry name" value="PDZ_6"/>
    <property type="match status" value="1"/>
</dbReference>
<dbReference type="SUPFAM" id="SSF50156">
    <property type="entry name" value="PDZ domain-like"/>
    <property type="match status" value="1"/>
</dbReference>
<dbReference type="KEGG" id="amt:Amet_2681"/>
<feature type="transmembrane region" description="Helical" evidence="11">
    <location>
        <begin position="269"/>
        <end position="290"/>
    </location>
</feature>
<feature type="transmembrane region" description="Helical" evidence="11">
    <location>
        <begin position="319"/>
        <end position="338"/>
    </location>
</feature>
<reference evidence="14" key="1">
    <citation type="journal article" date="2016" name="Genome Announc.">
        <title>Complete genome sequence of Alkaliphilus metalliredigens strain QYMF, an alkaliphilic and metal-reducing bacterium isolated from borax-contaminated leachate ponds.</title>
        <authorList>
            <person name="Hwang C."/>
            <person name="Copeland A."/>
            <person name="Lucas S."/>
            <person name="Lapidus A."/>
            <person name="Barry K."/>
            <person name="Detter J.C."/>
            <person name="Glavina Del Rio T."/>
            <person name="Hammon N."/>
            <person name="Israni S."/>
            <person name="Dalin E."/>
            <person name="Tice H."/>
            <person name="Pitluck S."/>
            <person name="Chertkov O."/>
            <person name="Brettin T."/>
            <person name="Bruce D."/>
            <person name="Han C."/>
            <person name="Schmutz J."/>
            <person name="Larimer F."/>
            <person name="Land M.L."/>
            <person name="Hauser L."/>
            <person name="Kyrpides N."/>
            <person name="Mikhailova N."/>
            <person name="Ye Q."/>
            <person name="Zhou J."/>
            <person name="Richardson P."/>
            <person name="Fields M.W."/>
        </authorList>
    </citation>
    <scope>NUCLEOTIDE SEQUENCE [LARGE SCALE GENOMIC DNA]</scope>
    <source>
        <strain evidence="14">QYMF</strain>
    </source>
</reference>
<feature type="transmembrane region" description="Helical" evidence="11">
    <location>
        <begin position="101"/>
        <end position="126"/>
    </location>
</feature>
<dbReference type="InterPro" id="IPR041489">
    <property type="entry name" value="PDZ_6"/>
</dbReference>
<dbReference type="EC" id="3.4.24.-" evidence="11"/>
<evidence type="ECO:0000256" key="6">
    <source>
        <dbReference type="ARBA" id="ARBA00022801"/>
    </source>
</evidence>
<sequence length="347" mass="38400">MDPESNQIGGVLIMTAVVAIIVFGLLIFFHELGHFGVAKLVGIKVHEFAIGMGPKFLQFTKGETKYSLRLLPLGGYVRMEGEDEASSDERSFNNKTVVQRIAVLFAGPLMNFILAIFLFFIIFYTIGAPTTTIEQVMVESPAEAVGIQPGDSIVEIDGSHITSWSEIVQEISVSEGRTMQMTLLRNDQEIQKTITPNIEPETQQIMIGIVPEMRASFTASIRNSFDQTFMIIREIVLFLRNIVGREATSTEIMGPVGIISLVGQATRTGWVDVLFLASLISINLGLMNLLPIPALDGSRILFLIVEFLRGKPIAPEKEGMIHLVGFGLLMLLMVFITYQDIVTIFTR</sequence>
<gene>
    <name evidence="13" type="ordered locus">Amet_2681</name>
</gene>
<protein>
    <recommendedName>
        <fullName evidence="11">Zinc metalloprotease</fullName>
        <ecNumber evidence="11">3.4.24.-</ecNumber>
    </recommendedName>
</protein>
<evidence type="ECO:0000256" key="2">
    <source>
        <dbReference type="ARBA" id="ARBA00004141"/>
    </source>
</evidence>
<organism evidence="13 14">
    <name type="scientific">Alkaliphilus metalliredigens (strain QYMF)</name>
    <dbReference type="NCBI Taxonomy" id="293826"/>
    <lineage>
        <taxon>Bacteria</taxon>
        <taxon>Bacillati</taxon>
        <taxon>Bacillota</taxon>
        <taxon>Clostridia</taxon>
        <taxon>Peptostreptococcales</taxon>
        <taxon>Natronincolaceae</taxon>
        <taxon>Alkaliphilus</taxon>
    </lineage>
</organism>
<dbReference type="InterPro" id="IPR036034">
    <property type="entry name" value="PDZ_sf"/>
</dbReference>
<feature type="transmembrane region" description="Helical" evidence="11">
    <location>
        <begin position="6"/>
        <end position="29"/>
    </location>
</feature>
<evidence type="ECO:0000313" key="14">
    <source>
        <dbReference type="Proteomes" id="UP000001572"/>
    </source>
</evidence>
<dbReference type="Proteomes" id="UP000001572">
    <property type="component" value="Chromosome"/>
</dbReference>
<dbReference type="GO" id="GO:0016020">
    <property type="term" value="C:membrane"/>
    <property type="evidence" value="ECO:0007669"/>
    <property type="project" value="UniProtKB-SubCell"/>
</dbReference>
<keyword evidence="9 11" id="KW-0482">Metalloprotease</keyword>
<comment type="subcellular location">
    <subcellularLocation>
        <location evidence="2">Membrane</location>
        <topology evidence="2">Multi-pass membrane protein</topology>
    </subcellularLocation>
</comment>
<dbReference type="InterPro" id="IPR008915">
    <property type="entry name" value="Peptidase_M50"/>
</dbReference>